<name>A0A814G6J3_ADIRI</name>
<feature type="transmembrane region" description="Helical" evidence="2">
    <location>
        <begin position="854"/>
        <end position="874"/>
    </location>
</feature>
<feature type="region of interest" description="Disordered" evidence="1">
    <location>
        <begin position="492"/>
        <end position="533"/>
    </location>
</feature>
<feature type="compositionally biased region" description="Basic residues" evidence="1">
    <location>
        <begin position="375"/>
        <end position="390"/>
    </location>
</feature>
<feature type="region of interest" description="Disordered" evidence="1">
    <location>
        <begin position="375"/>
        <end position="401"/>
    </location>
</feature>
<evidence type="ECO:0000313" key="3">
    <source>
        <dbReference type="EMBL" id="CAF0992388.1"/>
    </source>
</evidence>
<feature type="region of interest" description="Disordered" evidence="1">
    <location>
        <begin position="563"/>
        <end position="621"/>
    </location>
</feature>
<protein>
    <submittedName>
        <fullName evidence="3">Uncharacterized protein</fullName>
    </submittedName>
</protein>
<feature type="region of interest" description="Disordered" evidence="1">
    <location>
        <begin position="671"/>
        <end position="692"/>
    </location>
</feature>
<dbReference type="Proteomes" id="UP000663852">
    <property type="component" value="Unassembled WGS sequence"/>
</dbReference>
<evidence type="ECO:0000313" key="4">
    <source>
        <dbReference type="Proteomes" id="UP000663852"/>
    </source>
</evidence>
<accession>A0A814G6J3</accession>
<feature type="transmembrane region" description="Helical" evidence="2">
    <location>
        <begin position="1055"/>
        <end position="1073"/>
    </location>
</feature>
<keyword evidence="2" id="KW-1133">Transmembrane helix</keyword>
<feature type="transmembrane region" description="Helical" evidence="2">
    <location>
        <begin position="1134"/>
        <end position="1156"/>
    </location>
</feature>
<dbReference type="EMBL" id="CAJNOJ010000059">
    <property type="protein sequence ID" value="CAF0992388.1"/>
    <property type="molecule type" value="Genomic_DNA"/>
</dbReference>
<proteinExistence type="predicted"/>
<keyword evidence="2" id="KW-0472">Membrane</keyword>
<gene>
    <name evidence="3" type="ORF">EDS130_LOCUS14458</name>
</gene>
<feature type="compositionally biased region" description="Polar residues" evidence="1">
    <location>
        <begin position="508"/>
        <end position="527"/>
    </location>
</feature>
<feature type="compositionally biased region" description="Low complexity" evidence="1">
    <location>
        <begin position="563"/>
        <end position="574"/>
    </location>
</feature>
<sequence length="1360" mass="156384">MIGADQKHTIGLMQQQEQTSLSSSFVHQLPVSTSTDLNSSVYDNAYHQKKFNPSSSSRIRLAVRCSCPLNDKQQQFFDEIFSSHEQTTNISERILDECIPRLTQNSSNTLIVLSGQYRDLYQLQAVLLSSTLTRLCKFIDANPEKDLAVRLNVQEFLCNKVKCLLSTDEVSGACASETYQYLNNLCCDHRINPLLITFHVLSRSSNTNYGSLRILLTNHSDSEIGKQQFLDLFMSLALTFSSNRPKQTFYTSTKRNLTTGLSLSLILSEYISSYCEQSSKNFLYVLANVKNDKQLKYWSKIQRLFRVKKNRLKMSCDCYDSYADSSSAETITNRNTEEIWIDGPLSSTNSKSEVWIDGPPEFCSHSTKLQPVKFSLKHRSNSSRQSKSRSKPSILSPKHPLLSSTILSQDDQAMSSRHFDTESVVSSHCHLPVLPVFKDHSLLPFRSHQTLPRTKPLIAPTESSKLDLRLSTNKLNDDMEALEKTLETLLIPSTSDPTGNKKDHHDSASITQSLNRIDQLSSSMSTNEKTKRLSRIVSPTRFEKILSNNPSIDDFSWFHPFSSSSAGSSVPNSPATKPKNRQVRTPLITTPETPRRSMLPTKKTKILPDSNRRTNPTHSRPSIFQRLFGLRSSSNSQQQSQQQPISIIIESPPASPLISPLRVTLDSRDDLMPLTTSSTTSSASGRASSSGYESMSNTVFEEIVSSIPVIIANENNSIKLRNKSIRKDERRSNINALWNSPILREKSNRQQRISQLKHRQNELKLELAMTKTFLLMDKSKHFDYNESLNSTIHNSPMHTNSSTMNEEDELENTHIKLEGNGVGTHAIVVCCCWTFCNSEALCEKSDAASFGPSGLFTLLINYWYVIPILLIYILPKITSLIKSWLSLIELFANQIIRPTSTRLRQLLPSTWTFDPNETFWPIETIHFLLTYGSIGPALYCGYEIYSRLCFGIVFNLCIAISITIVLTTTLWQLLDAIDRVLYPFIFAIIIQYYIIPVRSTWNIPMTLLLTTFLFPRINTLVTNNSIEDFIQMIKFWNYETLSEENQDYKQFFSEFVNLFLTIYLTCRILIISINSQVPWLLIISMMIFLPAYFYIKFIRFVYLEPSTTMFLLSSCLLGEYILNYRPNDHFIYKYFLVIMILAFYYALIYPIIYHTIRWLTQGSAHRVHMQLKSFREYIHRLAREFNEQYLHITYTHDTSRYFILHLSNVFIAAYFLFFLPINVLLRIILSLLSYLLLGRLLLTRGIELLAILIALSTSVTAGADVYARYDNSILITMSIALITYVSTVVIVFPIIYRLIQHFIIQLPLLNYFDKFLQMTFVRAWSCFDIFWPRLVSSFHEVKTKIEQSKLNIFRQKRYRR</sequence>
<comment type="caution">
    <text evidence="3">The sequence shown here is derived from an EMBL/GenBank/DDBJ whole genome shotgun (WGS) entry which is preliminary data.</text>
</comment>
<reference evidence="3" key="1">
    <citation type="submission" date="2021-02" db="EMBL/GenBank/DDBJ databases">
        <authorList>
            <person name="Nowell W R."/>
        </authorList>
    </citation>
    <scope>NUCLEOTIDE SEQUENCE</scope>
</reference>
<evidence type="ECO:0000256" key="1">
    <source>
        <dbReference type="SAM" id="MobiDB-lite"/>
    </source>
</evidence>
<feature type="compositionally biased region" description="Low complexity" evidence="1">
    <location>
        <begin position="675"/>
        <end position="691"/>
    </location>
</feature>
<feature type="transmembrane region" description="Helical" evidence="2">
    <location>
        <begin position="1223"/>
        <end position="1242"/>
    </location>
</feature>
<dbReference type="OrthoDB" id="10046245at2759"/>
<feature type="transmembrane region" description="Helical" evidence="2">
    <location>
        <begin position="1201"/>
        <end position="1217"/>
    </location>
</feature>
<feature type="transmembrane region" description="Helical" evidence="2">
    <location>
        <begin position="1079"/>
        <end position="1095"/>
    </location>
</feature>
<keyword evidence="2" id="KW-0812">Transmembrane</keyword>
<feature type="transmembrane region" description="Helical" evidence="2">
    <location>
        <begin position="1273"/>
        <end position="1296"/>
    </location>
</feature>
<feature type="transmembrane region" description="Helical" evidence="2">
    <location>
        <begin position="948"/>
        <end position="974"/>
    </location>
</feature>
<evidence type="ECO:0000256" key="2">
    <source>
        <dbReference type="SAM" id="Phobius"/>
    </source>
</evidence>
<organism evidence="3 4">
    <name type="scientific">Adineta ricciae</name>
    <name type="common">Rotifer</name>
    <dbReference type="NCBI Taxonomy" id="249248"/>
    <lineage>
        <taxon>Eukaryota</taxon>
        <taxon>Metazoa</taxon>
        <taxon>Spiralia</taxon>
        <taxon>Gnathifera</taxon>
        <taxon>Rotifera</taxon>
        <taxon>Eurotatoria</taxon>
        <taxon>Bdelloidea</taxon>
        <taxon>Adinetida</taxon>
        <taxon>Adinetidae</taxon>
        <taxon>Adineta</taxon>
    </lineage>
</organism>
<feature type="transmembrane region" description="Helical" evidence="2">
    <location>
        <begin position="980"/>
        <end position="997"/>
    </location>
</feature>